<keyword evidence="13 14" id="KW-0456">Lyase</keyword>
<sequence length="113" mass="12628">MTKFAMTIMDALQEMNERFQQHFHLRIGIAVGPLLAGVVGSSKPQYDIWGDTVNIASRMDSTGVPGFIQVTEPVAEILKESTKYEIKCRGQTFIKGKGMMTTYLVQPCEVTRL</sequence>
<proteinExistence type="inferred from homology"/>
<evidence type="ECO:0000256" key="5">
    <source>
        <dbReference type="ARBA" id="ARBA00022692"/>
    </source>
</evidence>
<accession>A0A8T0EKF7</accession>
<evidence type="ECO:0000256" key="13">
    <source>
        <dbReference type="ARBA" id="ARBA00023239"/>
    </source>
</evidence>
<dbReference type="Gene3D" id="3.30.70.1230">
    <property type="entry name" value="Nucleotide cyclase"/>
    <property type="match status" value="1"/>
</dbReference>
<reference evidence="16" key="1">
    <citation type="journal article" date="2020" name="bioRxiv">
        <title>Chromosome-level reference genome of the European wasp spider Argiope bruennichi: a resource for studies on range expansion and evolutionary adaptation.</title>
        <authorList>
            <person name="Sheffer M.M."/>
            <person name="Hoppe A."/>
            <person name="Krehenwinkel H."/>
            <person name="Uhl G."/>
            <person name="Kuss A.W."/>
            <person name="Jensen L."/>
            <person name="Jensen C."/>
            <person name="Gillespie R.G."/>
            <person name="Hoff K.J."/>
            <person name="Prost S."/>
        </authorList>
    </citation>
    <scope>NUCLEOTIDE SEQUENCE</scope>
</reference>
<evidence type="ECO:0000256" key="14">
    <source>
        <dbReference type="RuleBase" id="RU000405"/>
    </source>
</evidence>
<feature type="domain" description="Guanylate cyclase" evidence="15">
    <location>
        <begin position="1"/>
        <end position="60"/>
    </location>
</feature>
<keyword evidence="9" id="KW-0460">Magnesium</keyword>
<keyword evidence="6" id="KW-0479">Metal-binding</keyword>
<evidence type="ECO:0000256" key="3">
    <source>
        <dbReference type="ARBA" id="ARBA00004141"/>
    </source>
</evidence>
<evidence type="ECO:0000256" key="1">
    <source>
        <dbReference type="ARBA" id="ARBA00001593"/>
    </source>
</evidence>
<keyword evidence="8" id="KW-0067">ATP-binding</keyword>
<evidence type="ECO:0000313" key="17">
    <source>
        <dbReference type="Proteomes" id="UP000807504"/>
    </source>
</evidence>
<name>A0A8T0EKF7_ARGBR</name>
<dbReference type="InterPro" id="IPR018297">
    <property type="entry name" value="A/G_cyclase_CS"/>
</dbReference>
<dbReference type="PROSITE" id="PS00452">
    <property type="entry name" value="GUANYLATE_CYCLASE_1"/>
    <property type="match status" value="1"/>
</dbReference>
<evidence type="ECO:0000256" key="8">
    <source>
        <dbReference type="ARBA" id="ARBA00022840"/>
    </source>
</evidence>
<dbReference type="AlphaFoldDB" id="A0A8T0EKF7"/>
<evidence type="ECO:0000256" key="9">
    <source>
        <dbReference type="ARBA" id="ARBA00022842"/>
    </source>
</evidence>
<dbReference type="GO" id="GO:0007189">
    <property type="term" value="P:adenylate cyclase-activating G protein-coupled receptor signaling pathway"/>
    <property type="evidence" value="ECO:0007669"/>
    <property type="project" value="TreeGrafter"/>
</dbReference>
<dbReference type="EC" id="4.6.1.1" evidence="4"/>
<protein>
    <recommendedName>
        <fullName evidence="4">adenylate cyclase</fullName>
        <ecNumber evidence="4">4.6.1.1</ecNumber>
    </recommendedName>
</protein>
<evidence type="ECO:0000256" key="10">
    <source>
        <dbReference type="ARBA" id="ARBA00022989"/>
    </source>
</evidence>
<organism evidence="16 17">
    <name type="scientific">Argiope bruennichi</name>
    <name type="common">Wasp spider</name>
    <name type="synonym">Aranea bruennichi</name>
    <dbReference type="NCBI Taxonomy" id="94029"/>
    <lineage>
        <taxon>Eukaryota</taxon>
        <taxon>Metazoa</taxon>
        <taxon>Ecdysozoa</taxon>
        <taxon>Arthropoda</taxon>
        <taxon>Chelicerata</taxon>
        <taxon>Arachnida</taxon>
        <taxon>Araneae</taxon>
        <taxon>Araneomorphae</taxon>
        <taxon>Entelegynae</taxon>
        <taxon>Araneoidea</taxon>
        <taxon>Araneidae</taxon>
        <taxon>Argiope</taxon>
    </lineage>
</organism>
<evidence type="ECO:0000313" key="16">
    <source>
        <dbReference type="EMBL" id="KAF8774533.1"/>
    </source>
</evidence>
<comment type="subcellular location">
    <subcellularLocation>
        <location evidence="3">Membrane</location>
        <topology evidence="3">Multi-pass membrane protein</topology>
    </subcellularLocation>
</comment>
<comment type="similarity">
    <text evidence="14">Belongs to the adenylyl cyclase class-4/guanylyl cyclase family.</text>
</comment>
<evidence type="ECO:0000256" key="7">
    <source>
        <dbReference type="ARBA" id="ARBA00022741"/>
    </source>
</evidence>
<comment type="cofactor">
    <cofactor evidence="2">
        <name>Mg(2+)</name>
        <dbReference type="ChEBI" id="CHEBI:18420"/>
    </cofactor>
</comment>
<dbReference type="PANTHER" id="PTHR45627">
    <property type="entry name" value="ADENYLATE CYCLASE TYPE 1"/>
    <property type="match status" value="1"/>
</dbReference>
<keyword evidence="7" id="KW-0547">Nucleotide-binding</keyword>
<gene>
    <name evidence="16" type="ORF">HNY73_017071</name>
</gene>
<dbReference type="GO" id="GO:0005524">
    <property type="term" value="F:ATP binding"/>
    <property type="evidence" value="ECO:0007669"/>
    <property type="project" value="UniProtKB-KW"/>
</dbReference>
<dbReference type="CDD" id="cd07302">
    <property type="entry name" value="CHD"/>
    <property type="match status" value="1"/>
</dbReference>
<comment type="catalytic activity">
    <reaction evidence="1">
        <text>ATP = 3',5'-cyclic AMP + diphosphate</text>
        <dbReference type="Rhea" id="RHEA:15389"/>
        <dbReference type="ChEBI" id="CHEBI:30616"/>
        <dbReference type="ChEBI" id="CHEBI:33019"/>
        <dbReference type="ChEBI" id="CHEBI:58165"/>
        <dbReference type="EC" id="4.6.1.1"/>
    </reaction>
</comment>
<dbReference type="GO" id="GO:0004016">
    <property type="term" value="F:adenylate cyclase activity"/>
    <property type="evidence" value="ECO:0007669"/>
    <property type="project" value="UniProtKB-EC"/>
</dbReference>
<dbReference type="EMBL" id="JABXBU010002227">
    <property type="protein sequence ID" value="KAF8774533.1"/>
    <property type="molecule type" value="Genomic_DNA"/>
</dbReference>
<evidence type="ECO:0000259" key="15">
    <source>
        <dbReference type="PROSITE" id="PS50125"/>
    </source>
</evidence>
<keyword evidence="11" id="KW-0115">cAMP biosynthesis</keyword>
<dbReference type="GO" id="GO:0005886">
    <property type="term" value="C:plasma membrane"/>
    <property type="evidence" value="ECO:0007669"/>
    <property type="project" value="TreeGrafter"/>
</dbReference>
<keyword evidence="5" id="KW-0812">Transmembrane</keyword>
<evidence type="ECO:0000256" key="4">
    <source>
        <dbReference type="ARBA" id="ARBA00012201"/>
    </source>
</evidence>
<dbReference type="GO" id="GO:0046872">
    <property type="term" value="F:metal ion binding"/>
    <property type="evidence" value="ECO:0007669"/>
    <property type="project" value="UniProtKB-KW"/>
</dbReference>
<reference evidence="16" key="2">
    <citation type="submission" date="2020-06" db="EMBL/GenBank/DDBJ databases">
        <authorList>
            <person name="Sheffer M."/>
        </authorList>
    </citation>
    <scope>NUCLEOTIDE SEQUENCE</scope>
</reference>
<dbReference type="InterPro" id="IPR001054">
    <property type="entry name" value="A/G_cyclase"/>
</dbReference>
<evidence type="ECO:0000256" key="11">
    <source>
        <dbReference type="ARBA" id="ARBA00022998"/>
    </source>
</evidence>
<dbReference type="GO" id="GO:0006171">
    <property type="term" value="P:cAMP biosynthetic process"/>
    <property type="evidence" value="ECO:0007669"/>
    <property type="project" value="UniProtKB-KW"/>
</dbReference>
<dbReference type="PROSITE" id="PS50125">
    <property type="entry name" value="GUANYLATE_CYCLASE_2"/>
    <property type="match status" value="1"/>
</dbReference>
<dbReference type="PANTHER" id="PTHR45627:SF16">
    <property type="entry name" value="ADENYLATE CYCLASE"/>
    <property type="match status" value="1"/>
</dbReference>
<dbReference type="Proteomes" id="UP000807504">
    <property type="component" value="Unassembled WGS sequence"/>
</dbReference>
<evidence type="ECO:0000256" key="12">
    <source>
        <dbReference type="ARBA" id="ARBA00023136"/>
    </source>
</evidence>
<keyword evidence="12" id="KW-0472">Membrane</keyword>
<dbReference type="GO" id="GO:0035556">
    <property type="term" value="P:intracellular signal transduction"/>
    <property type="evidence" value="ECO:0007669"/>
    <property type="project" value="InterPro"/>
</dbReference>
<evidence type="ECO:0000256" key="2">
    <source>
        <dbReference type="ARBA" id="ARBA00001946"/>
    </source>
</evidence>
<dbReference type="InterPro" id="IPR029787">
    <property type="entry name" value="Nucleotide_cyclase"/>
</dbReference>
<evidence type="ECO:0000256" key="6">
    <source>
        <dbReference type="ARBA" id="ARBA00022723"/>
    </source>
</evidence>
<keyword evidence="10" id="KW-1133">Transmembrane helix</keyword>
<dbReference type="Pfam" id="PF00211">
    <property type="entry name" value="Guanylate_cyc"/>
    <property type="match status" value="1"/>
</dbReference>
<dbReference type="SUPFAM" id="SSF55073">
    <property type="entry name" value="Nucleotide cyclase"/>
    <property type="match status" value="1"/>
</dbReference>
<comment type="caution">
    <text evidence="16">The sequence shown here is derived from an EMBL/GenBank/DDBJ whole genome shotgun (WGS) entry which is preliminary data.</text>
</comment>
<keyword evidence="17" id="KW-1185">Reference proteome</keyword>